<dbReference type="Proteomes" id="UP000198287">
    <property type="component" value="Unassembled WGS sequence"/>
</dbReference>
<name>A0A226EWT0_FOLCA</name>
<comment type="caution">
    <text evidence="4">The sequence shown here is derived from an EMBL/GenBank/DDBJ whole genome shotgun (WGS) entry which is preliminary data.</text>
</comment>
<gene>
    <name evidence="4" type="ORF">Fcan01_02091</name>
</gene>
<evidence type="ECO:0000313" key="5">
    <source>
        <dbReference type="Proteomes" id="UP000198287"/>
    </source>
</evidence>
<evidence type="ECO:0000256" key="1">
    <source>
        <dbReference type="ARBA" id="ARBA00022603"/>
    </source>
</evidence>
<keyword evidence="3" id="KW-0949">S-adenosyl-L-methionine</keyword>
<evidence type="ECO:0000256" key="3">
    <source>
        <dbReference type="ARBA" id="ARBA00022691"/>
    </source>
</evidence>
<accession>A0A226EWT0</accession>
<keyword evidence="2" id="KW-0808">Transferase</keyword>
<reference evidence="4 5" key="1">
    <citation type="submission" date="2015-12" db="EMBL/GenBank/DDBJ databases">
        <title>The genome of Folsomia candida.</title>
        <authorList>
            <person name="Faddeeva A."/>
            <person name="Derks M.F."/>
            <person name="Anvar Y."/>
            <person name="Smit S."/>
            <person name="Van Straalen N."/>
            <person name="Roelofs D."/>
        </authorList>
    </citation>
    <scope>NUCLEOTIDE SEQUENCE [LARGE SCALE GENOMIC DNA]</scope>
    <source>
        <strain evidence="4 5">VU population</strain>
        <tissue evidence="4">Whole body</tissue>
    </source>
</reference>
<dbReference type="OrthoDB" id="1028014at2759"/>
<sequence length="229" mass="25946">MEQRGSVNLALTVGMIGRGKDSQQRQDGVEYVVKKLCQHIRGVVTGDEWRKYEASKLDPSRIELFLDRKEIKSCVQKYLKLHPSHKDKTKAMILKNAANKAFGSGDNSGALHLYTQCLALMPHGTKDVAVVYANRSAALFHLQEYWLSKRDAELAFHLNYPTELHYKLFERLGRLAHGVEASRHFQAAIKALESSGLDELKMKKTKKVLEELRKNPAAIPHGFHQNQGK</sequence>
<protein>
    <submittedName>
        <fullName evidence="4">SET and MYND domain-containing protein 4</fullName>
    </submittedName>
</protein>
<dbReference type="GO" id="GO:0005737">
    <property type="term" value="C:cytoplasm"/>
    <property type="evidence" value="ECO:0007669"/>
    <property type="project" value="TreeGrafter"/>
</dbReference>
<dbReference type="GO" id="GO:0005634">
    <property type="term" value="C:nucleus"/>
    <property type="evidence" value="ECO:0007669"/>
    <property type="project" value="TreeGrafter"/>
</dbReference>
<dbReference type="GO" id="GO:0042826">
    <property type="term" value="F:histone deacetylase binding"/>
    <property type="evidence" value="ECO:0007669"/>
    <property type="project" value="TreeGrafter"/>
</dbReference>
<dbReference type="STRING" id="158441.A0A226EWT0"/>
<evidence type="ECO:0000256" key="2">
    <source>
        <dbReference type="ARBA" id="ARBA00022679"/>
    </source>
</evidence>
<keyword evidence="5" id="KW-1185">Reference proteome</keyword>
<dbReference type="GO" id="GO:0032259">
    <property type="term" value="P:methylation"/>
    <property type="evidence" value="ECO:0007669"/>
    <property type="project" value="UniProtKB-KW"/>
</dbReference>
<proteinExistence type="predicted"/>
<dbReference type="PANTHER" id="PTHR46165">
    <property type="entry name" value="SET AND MYND DOMAIN-CONTAINING PROTEIN 4"/>
    <property type="match status" value="1"/>
</dbReference>
<organism evidence="4 5">
    <name type="scientific">Folsomia candida</name>
    <name type="common">Springtail</name>
    <dbReference type="NCBI Taxonomy" id="158441"/>
    <lineage>
        <taxon>Eukaryota</taxon>
        <taxon>Metazoa</taxon>
        <taxon>Ecdysozoa</taxon>
        <taxon>Arthropoda</taxon>
        <taxon>Hexapoda</taxon>
        <taxon>Collembola</taxon>
        <taxon>Entomobryomorpha</taxon>
        <taxon>Isotomoidea</taxon>
        <taxon>Isotomidae</taxon>
        <taxon>Proisotominae</taxon>
        <taxon>Folsomia</taxon>
    </lineage>
</organism>
<dbReference type="GO" id="GO:0008168">
    <property type="term" value="F:methyltransferase activity"/>
    <property type="evidence" value="ECO:0007669"/>
    <property type="project" value="UniProtKB-KW"/>
</dbReference>
<evidence type="ECO:0000313" key="4">
    <source>
        <dbReference type="EMBL" id="OXA61607.1"/>
    </source>
</evidence>
<dbReference type="Gene3D" id="1.25.40.10">
    <property type="entry name" value="Tetratricopeptide repeat domain"/>
    <property type="match status" value="1"/>
</dbReference>
<dbReference type="InterPro" id="IPR052097">
    <property type="entry name" value="SET-MYND_domain_protein"/>
</dbReference>
<dbReference type="InterPro" id="IPR011990">
    <property type="entry name" value="TPR-like_helical_dom_sf"/>
</dbReference>
<keyword evidence="1" id="KW-0489">Methyltransferase</keyword>
<dbReference type="PANTHER" id="PTHR46165:SF2">
    <property type="entry name" value="SET AND MYND DOMAIN-CONTAINING PROTEIN 4"/>
    <property type="match status" value="1"/>
</dbReference>
<dbReference type="SUPFAM" id="SSF48452">
    <property type="entry name" value="TPR-like"/>
    <property type="match status" value="1"/>
</dbReference>
<dbReference type="EMBL" id="LNIX01000001">
    <property type="protein sequence ID" value="OXA61607.1"/>
    <property type="molecule type" value="Genomic_DNA"/>
</dbReference>
<dbReference type="AlphaFoldDB" id="A0A226EWT0"/>